<dbReference type="AlphaFoldDB" id="A0A0A9AKY3"/>
<protein>
    <submittedName>
        <fullName evidence="1">Uncharacterized protein</fullName>
    </submittedName>
</protein>
<evidence type="ECO:0000313" key="1">
    <source>
        <dbReference type="EMBL" id="JAD50518.1"/>
    </source>
</evidence>
<organism evidence="1">
    <name type="scientific">Arundo donax</name>
    <name type="common">Giant reed</name>
    <name type="synonym">Donax arundinaceus</name>
    <dbReference type="NCBI Taxonomy" id="35708"/>
    <lineage>
        <taxon>Eukaryota</taxon>
        <taxon>Viridiplantae</taxon>
        <taxon>Streptophyta</taxon>
        <taxon>Embryophyta</taxon>
        <taxon>Tracheophyta</taxon>
        <taxon>Spermatophyta</taxon>
        <taxon>Magnoliopsida</taxon>
        <taxon>Liliopsida</taxon>
        <taxon>Poales</taxon>
        <taxon>Poaceae</taxon>
        <taxon>PACMAD clade</taxon>
        <taxon>Arundinoideae</taxon>
        <taxon>Arundineae</taxon>
        <taxon>Arundo</taxon>
    </lineage>
</organism>
<name>A0A0A9AKY3_ARUDO</name>
<accession>A0A0A9AKY3</accession>
<proteinExistence type="predicted"/>
<sequence length="87" mass="9866">MRPKWMCGKWAHWLQAQRRGSQSKGGFGLVKQFKANKSKRTIPSYYTLCRVGLKAQRLKAMHCRARHASRYSSQSAGAGHKLSLCPC</sequence>
<reference evidence="1" key="1">
    <citation type="submission" date="2014-09" db="EMBL/GenBank/DDBJ databases">
        <authorList>
            <person name="Magalhaes I.L.F."/>
            <person name="Oliveira U."/>
            <person name="Santos F.R."/>
            <person name="Vidigal T.H.D.A."/>
            <person name="Brescovit A.D."/>
            <person name="Santos A.J."/>
        </authorList>
    </citation>
    <scope>NUCLEOTIDE SEQUENCE</scope>
    <source>
        <tissue evidence="1">Shoot tissue taken approximately 20 cm above the soil surface</tissue>
    </source>
</reference>
<dbReference type="EMBL" id="GBRH01247377">
    <property type="protein sequence ID" value="JAD50518.1"/>
    <property type="molecule type" value="Transcribed_RNA"/>
</dbReference>
<reference evidence="1" key="2">
    <citation type="journal article" date="2015" name="Data Brief">
        <title>Shoot transcriptome of the giant reed, Arundo donax.</title>
        <authorList>
            <person name="Barrero R.A."/>
            <person name="Guerrero F.D."/>
            <person name="Moolhuijzen P."/>
            <person name="Goolsby J.A."/>
            <person name="Tidwell J."/>
            <person name="Bellgard S.E."/>
            <person name="Bellgard M.I."/>
        </authorList>
    </citation>
    <scope>NUCLEOTIDE SEQUENCE</scope>
    <source>
        <tissue evidence="1">Shoot tissue taken approximately 20 cm above the soil surface</tissue>
    </source>
</reference>